<keyword evidence="4" id="KW-1185">Reference proteome</keyword>
<comment type="similarity">
    <text evidence="1">Belongs to the pseudomonas-type ThrB family.</text>
</comment>
<dbReference type="SUPFAM" id="SSF56112">
    <property type="entry name" value="Protein kinase-like (PK-like)"/>
    <property type="match status" value="1"/>
</dbReference>
<dbReference type="RefSeq" id="WP_270076206.1">
    <property type="nucleotide sequence ID" value="NZ_CP115174.1"/>
</dbReference>
<dbReference type="Pfam" id="PF01636">
    <property type="entry name" value="APH"/>
    <property type="match status" value="1"/>
</dbReference>
<dbReference type="InterPro" id="IPR011009">
    <property type="entry name" value="Kinase-like_dom_sf"/>
</dbReference>
<evidence type="ECO:0000256" key="1">
    <source>
        <dbReference type="ARBA" id="ARBA00038240"/>
    </source>
</evidence>
<dbReference type="InterPro" id="IPR050249">
    <property type="entry name" value="Pseudomonas-type_ThrB"/>
</dbReference>
<reference evidence="3 4" key="1">
    <citation type="submission" date="2022-12" db="EMBL/GenBank/DDBJ databases">
        <title>Sphingomonas abieness sp. nov., an endophytic bacterium isolated from Abies koreana.</title>
        <authorList>
            <person name="Jiang L."/>
            <person name="Lee J."/>
        </authorList>
    </citation>
    <scope>NUCLEOTIDE SEQUENCE [LARGE SCALE GENOMIC DNA]</scope>
    <source>
        <strain evidence="4">PAMB 00755</strain>
    </source>
</reference>
<protein>
    <submittedName>
        <fullName evidence="3">Phosphotransferase</fullName>
    </submittedName>
</protein>
<dbReference type="EMBL" id="CP115174">
    <property type="protein sequence ID" value="WBO21557.1"/>
    <property type="molecule type" value="Genomic_DNA"/>
</dbReference>
<feature type="domain" description="Aminoglycoside phosphotransferase" evidence="2">
    <location>
        <begin position="58"/>
        <end position="281"/>
    </location>
</feature>
<proteinExistence type="inferred from homology"/>
<dbReference type="Gene3D" id="3.90.1200.10">
    <property type="match status" value="1"/>
</dbReference>
<dbReference type="Proteomes" id="UP001210865">
    <property type="component" value="Chromosome"/>
</dbReference>
<dbReference type="InterPro" id="IPR002575">
    <property type="entry name" value="Aminoglycoside_PTrfase"/>
</dbReference>
<dbReference type="PANTHER" id="PTHR21064:SF6">
    <property type="entry name" value="AMINOGLYCOSIDE PHOSPHOTRANSFERASE DOMAIN-CONTAINING PROTEIN"/>
    <property type="match status" value="1"/>
</dbReference>
<evidence type="ECO:0000313" key="3">
    <source>
        <dbReference type="EMBL" id="WBO21557.1"/>
    </source>
</evidence>
<gene>
    <name evidence="3" type="ORF">PBT88_15415</name>
</gene>
<evidence type="ECO:0000259" key="2">
    <source>
        <dbReference type="Pfam" id="PF01636"/>
    </source>
</evidence>
<name>A0ABY7NJY4_9SPHN</name>
<sequence>MHEVPYLVHGMGSDLEAPRWPAISDAEAATVLALFPQAGRFDRLDWHSPRPFSSAALARTESGDIFVKRHQSRLRTPTNLAAEHRFIRHLAARGQPVAEILQTDSGETAIGIGDWTWEVHRKAEGLDLYRDRQSWTPFLTAGHAEAAGASLARLHDAAEGFDQPARPVQPLVTSLTILPARDPLAAAESYVEARPALSAYLAGKPWRHALSRLFAAHDAGPVGAALVAQRALWTHNDWHPSNLLWSAGGTVARILDFGLADRTCAFADLATALERTAIRWLDLDAGGGVDIAEPDLARSLLQGYADVRPLDPASRAILIGLLPLVHIEFALSEIDYFYGVQAREADADLAWYGYLLGHAEWFRTAPGRALLAGLESAVAA</sequence>
<evidence type="ECO:0000313" key="4">
    <source>
        <dbReference type="Proteomes" id="UP001210865"/>
    </source>
</evidence>
<dbReference type="PANTHER" id="PTHR21064">
    <property type="entry name" value="AMINOGLYCOSIDE PHOSPHOTRANSFERASE DOMAIN-CONTAINING PROTEIN-RELATED"/>
    <property type="match status" value="1"/>
</dbReference>
<accession>A0ABY7NJY4</accession>
<organism evidence="3 4">
    <name type="scientific">Sphingomonas abietis</name>
    <dbReference type="NCBI Taxonomy" id="3012344"/>
    <lineage>
        <taxon>Bacteria</taxon>
        <taxon>Pseudomonadati</taxon>
        <taxon>Pseudomonadota</taxon>
        <taxon>Alphaproteobacteria</taxon>
        <taxon>Sphingomonadales</taxon>
        <taxon>Sphingomonadaceae</taxon>
        <taxon>Sphingomonas</taxon>
    </lineage>
</organism>